<sequence length="627" mass="69455">MKNNFNLLLGIIATFLLFISCDKDFYEDVELQKNNLESIDVKTITYDEFKRKLKSLENKPAVKMIINNTNSTNHYARSEDDSDIEIFTDVIKEITSGTYKSYTMYIKTSDTIASKFYNLTLEEKEGNTAAFITKYSPTENWLNDKNQPFEGDIRTFRVIEPGPGGSIKFTHIDENVAGGSSYPFDCDGYVQTSIVLEPYQCGCGPEHWPWQTCECTNSHPGYTPNLYYECIPNNFGNPGTGNPGSGYSPGGSSPGSSQPGEPSNNSLTTIVGVPDMPRVSYLTEPLSLDARQNDYLVDNPDVEYQLGSYIDQNTINDVIDPAAMAFAQELIDLARFEPNQADVPNLVSLSIITKNHGLDNSLNNDYINQIDPYVDLDLSSLSEENHELILIKLQVKYQVLKALNPTWSEGTLVWETLKEAIHMGLDVLGLVPLLGEPADLLNGVLYSLDGDTLNASLSFASALPIVGYGSTATKFGLKAKNYYNAATNIASKEVLVWKITSNIISFGDRAQLRNVLGLGSFASNGLHAHHLIPWDFRNWSIIQKAAKSGDAWHMNDIINGIPLPSTNHLTGHNLYNNKIGQKLTQLNAISNTPQEAYVNLVNFTNQVKTLIQNNPNMNLGQIANLIN</sequence>
<dbReference type="CDD" id="cd20745">
    <property type="entry name" value="FIX_RhsA_AHH_HNH-like"/>
    <property type="match status" value="1"/>
</dbReference>
<reference evidence="2" key="1">
    <citation type="submission" date="2022-04" db="EMBL/GenBank/DDBJ databases">
        <title>Consumption of N2O by Flavobacterium azooxidireducens sp. nov. isolated from Decomposing Leaf Litter of Phragmites australis (Cav.).</title>
        <authorList>
            <person name="Behrendt U."/>
            <person name="Spanner T."/>
            <person name="Augustin J."/>
            <person name="Horn M.A."/>
            <person name="Kolb S."/>
            <person name="Ulrich A."/>
        </authorList>
    </citation>
    <scope>NUCLEOTIDE SEQUENCE</scope>
    <source>
        <strain evidence="2">IGB 4-14</strain>
    </source>
</reference>
<evidence type="ECO:0000256" key="1">
    <source>
        <dbReference type="SAM" id="MobiDB-lite"/>
    </source>
</evidence>
<organism evidence="2 3">
    <name type="scientific">Flavobacterium azooxidireducens</name>
    <dbReference type="NCBI Taxonomy" id="1871076"/>
    <lineage>
        <taxon>Bacteria</taxon>
        <taxon>Pseudomonadati</taxon>
        <taxon>Bacteroidota</taxon>
        <taxon>Flavobacteriia</taxon>
        <taxon>Flavobacteriales</taxon>
        <taxon>Flavobacteriaceae</taxon>
        <taxon>Flavobacterium</taxon>
    </lineage>
</organism>
<dbReference type="Proteomes" id="UP000830583">
    <property type="component" value="Chromosome"/>
</dbReference>
<evidence type="ECO:0000313" key="2">
    <source>
        <dbReference type="EMBL" id="UPQ80072.1"/>
    </source>
</evidence>
<feature type="compositionally biased region" description="Gly residues" evidence="1">
    <location>
        <begin position="241"/>
        <end position="253"/>
    </location>
</feature>
<keyword evidence="3" id="KW-1185">Reference proteome</keyword>
<name>A0ABY4KGZ6_9FLAO</name>
<feature type="compositionally biased region" description="Low complexity" evidence="1">
    <location>
        <begin position="254"/>
        <end position="266"/>
    </location>
</feature>
<accession>A0ABY4KGZ6</accession>
<evidence type="ECO:0000313" key="3">
    <source>
        <dbReference type="Proteomes" id="UP000830583"/>
    </source>
</evidence>
<feature type="region of interest" description="Disordered" evidence="1">
    <location>
        <begin position="241"/>
        <end position="268"/>
    </location>
</feature>
<dbReference type="EMBL" id="CP096205">
    <property type="protein sequence ID" value="UPQ80072.1"/>
    <property type="molecule type" value="Genomic_DNA"/>
</dbReference>
<proteinExistence type="predicted"/>
<dbReference type="Pfam" id="PF14412">
    <property type="entry name" value="AHH"/>
    <property type="match status" value="1"/>
</dbReference>
<dbReference type="InterPro" id="IPR032871">
    <property type="entry name" value="AHH_dom_containing"/>
</dbReference>
<protein>
    <submittedName>
        <fullName evidence="2">AHH domain-containing protein</fullName>
    </submittedName>
</protein>
<gene>
    <name evidence="2" type="ORF">M0M57_04370</name>
</gene>
<dbReference type="PROSITE" id="PS51257">
    <property type="entry name" value="PROKAR_LIPOPROTEIN"/>
    <property type="match status" value="1"/>
</dbReference>
<dbReference type="RefSeq" id="WP_248435729.1">
    <property type="nucleotide sequence ID" value="NZ_CP096205.1"/>
</dbReference>